<sequence>MASVLMFPTPFPDETITSLVTRYHQMSGGVGVRRTLVELFGAVTKSYASELPCYLTHLEAVSGCTGLVDNHTLLPYFEPFLSAEKAKRARELMQSSHPLGLKLELGITAAGFEKYRTRRYCTRCIAVDFAVCGVSYWHVCHQAAGVHICPNHHCYLHRVLAEPETGDFNQLFLPSDIIGREEGHAMRSQSEIHFCRLAELADIIDWGRCNRQSITRLLKGDYLHFVINRAGLISKGRVCASRLEEHFINSSSDYPGDYEFKRLFELHHGRVVWPLDLLRRRKSSHHPILFYTFLNCLGIDLKCLIEDCSDRVKYNSPPKSPALVESMEASDLEKNARRKSFSIAYADVPAKSTGDYTWLYRHDKDWLQSYISGHRKAPIVRDLVDWAKRDCELAERMCSAVAEIKAMPGPPVQISLAAICRVLSVPPDTFRHQRKLPKSARVIKNNLETRHDYQLRKLAWAARELKAEKINCTKSHLLRKSNIRVCCLSDHEIYRFI</sequence>
<reference evidence="3 4" key="1">
    <citation type="submission" date="2017-11" db="EMBL/GenBank/DDBJ databases">
        <title>Genome sequence of Pseudomonas arsenicoxydans ACM1.</title>
        <authorList>
            <person name="Nascimento F.X."/>
        </authorList>
    </citation>
    <scope>NUCLEOTIDE SEQUENCE [LARGE SCALE GENOMIC DNA]</scope>
    <source>
        <strain evidence="3 4">ACM1</strain>
    </source>
</reference>
<feature type="domain" description="TniQ" evidence="1">
    <location>
        <begin position="6"/>
        <end position="156"/>
    </location>
</feature>
<dbReference type="Pfam" id="PF06527">
    <property type="entry name" value="TniQ"/>
    <property type="match status" value="1"/>
</dbReference>
<protein>
    <submittedName>
        <fullName evidence="3">Uncharacterized protein</fullName>
    </submittedName>
</protein>
<dbReference type="AlphaFoldDB" id="A0A4P6G1Y8"/>
<dbReference type="InterPro" id="IPR032750">
    <property type="entry name" value="TnsD_C"/>
</dbReference>
<organism evidence="3 4">
    <name type="scientific">Pseudomonas arsenicoxydans</name>
    <dbReference type="NCBI Taxonomy" id="702115"/>
    <lineage>
        <taxon>Bacteria</taxon>
        <taxon>Pseudomonadati</taxon>
        <taxon>Pseudomonadota</taxon>
        <taxon>Gammaproteobacteria</taxon>
        <taxon>Pseudomonadales</taxon>
        <taxon>Pseudomonadaceae</taxon>
        <taxon>Pseudomonas</taxon>
    </lineage>
</organism>
<dbReference type="Proteomes" id="UP000291121">
    <property type="component" value="Chromosome"/>
</dbReference>
<keyword evidence="4" id="KW-1185">Reference proteome</keyword>
<dbReference type="InterPro" id="IPR009492">
    <property type="entry name" value="TniQ"/>
</dbReference>
<dbReference type="EMBL" id="CP024767">
    <property type="protein sequence ID" value="QAY83352.1"/>
    <property type="molecule type" value="Genomic_DNA"/>
</dbReference>
<gene>
    <name evidence="3" type="ORF">CUN61_04915</name>
</gene>
<evidence type="ECO:0000313" key="3">
    <source>
        <dbReference type="EMBL" id="QAY83352.1"/>
    </source>
</evidence>
<dbReference type="Pfam" id="PF15978">
    <property type="entry name" value="TnsD"/>
    <property type="match status" value="1"/>
</dbReference>
<name>A0A4P6G1Y8_9PSED</name>
<evidence type="ECO:0000259" key="1">
    <source>
        <dbReference type="Pfam" id="PF06527"/>
    </source>
</evidence>
<proteinExistence type="predicted"/>
<evidence type="ECO:0000313" key="4">
    <source>
        <dbReference type="Proteomes" id="UP000291121"/>
    </source>
</evidence>
<accession>A0A4P6G1Y8</accession>
<evidence type="ECO:0000259" key="2">
    <source>
        <dbReference type="Pfam" id="PF15978"/>
    </source>
</evidence>
<feature type="domain" description="Transposon Tn7 transposition protein TnsD C-terminal" evidence="2">
    <location>
        <begin position="355"/>
        <end position="442"/>
    </location>
</feature>
<dbReference type="RefSeq" id="WP_208670736.1">
    <property type="nucleotide sequence ID" value="NZ_CP024767.1"/>
</dbReference>